<dbReference type="KEGG" id="fra:Francci3_2742"/>
<name>Q2J9E0_FRACC</name>
<evidence type="ECO:0000313" key="1">
    <source>
        <dbReference type="EMBL" id="ABD12102.1"/>
    </source>
</evidence>
<organism evidence="1 2">
    <name type="scientific">Frankia casuarinae (strain DSM 45818 / CECT 9043 / HFP020203 / CcI3)</name>
    <dbReference type="NCBI Taxonomy" id="106370"/>
    <lineage>
        <taxon>Bacteria</taxon>
        <taxon>Bacillati</taxon>
        <taxon>Actinomycetota</taxon>
        <taxon>Actinomycetes</taxon>
        <taxon>Frankiales</taxon>
        <taxon>Frankiaceae</taxon>
        <taxon>Frankia</taxon>
    </lineage>
</organism>
<dbReference type="RefSeq" id="WP_011437132.1">
    <property type="nucleotide sequence ID" value="NC_007777.1"/>
</dbReference>
<dbReference type="STRING" id="106370.Francci3_2742"/>
<dbReference type="Gene3D" id="2.80.10.50">
    <property type="match status" value="1"/>
</dbReference>
<protein>
    <recommendedName>
        <fullName evidence="3">Ricin B lectin domain-containing protein</fullName>
    </recommendedName>
</protein>
<reference evidence="1 2" key="1">
    <citation type="journal article" date="2007" name="Genome Res.">
        <title>Genome characteristics of facultatively symbiotic Frankia sp. strains reflect host range and host plant biogeography.</title>
        <authorList>
            <person name="Normand P."/>
            <person name="Lapierre P."/>
            <person name="Tisa L.S."/>
            <person name="Gogarten J.P."/>
            <person name="Alloisio N."/>
            <person name="Bagnarol E."/>
            <person name="Bassi C.A."/>
            <person name="Berry A.M."/>
            <person name="Bickhart D.M."/>
            <person name="Choisne N."/>
            <person name="Couloux A."/>
            <person name="Cournoyer B."/>
            <person name="Cruveiller S."/>
            <person name="Daubin V."/>
            <person name="Demange N."/>
            <person name="Francino M.P."/>
            <person name="Goltsman E."/>
            <person name="Huang Y."/>
            <person name="Kopp O.R."/>
            <person name="Labarre L."/>
            <person name="Lapidus A."/>
            <person name="Lavire C."/>
            <person name="Marechal J."/>
            <person name="Martinez M."/>
            <person name="Mastronunzio J.E."/>
            <person name="Mullin B.C."/>
            <person name="Niemann J."/>
            <person name="Pujic P."/>
            <person name="Rawnsley T."/>
            <person name="Rouy Z."/>
            <person name="Schenowitz C."/>
            <person name="Sellstedt A."/>
            <person name="Tavares F."/>
            <person name="Tomkins J.P."/>
            <person name="Vallenet D."/>
            <person name="Valverde C."/>
            <person name="Wall L.G."/>
            <person name="Wang Y."/>
            <person name="Medigue C."/>
            <person name="Benson D.R."/>
        </authorList>
    </citation>
    <scope>NUCLEOTIDE SEQUENCE [LARGE SCALE GENOMIC DNA]</scope>
    <source>
        <strain evidence="2">DSM 45818 / CECT 9043 / CcI3</strain>
    </source>
</reference>
<proteinExistence type="predicted"/>
<dbReference type="InterPro" id="IPR035992">
    <property type="entry name" value="Ricin_B-like_lectins"/>
</dbReference>
<dbReference type="HOGENOM" id="CLU_1903609_0_0_11"/>
<dbReference type="Proteomes" id="UP000001937">
    <property type="component" value="Chromosome"/>
</dbReference>
<gene>
    <name evidence="1" type="ordered locus">Francci3_2742</name>
</gene>
<dbReference type="OrthoDB" id="3213308at2"/>
<dbReference type="EMBL" id="CP000249">
    <property type="protein sequence ID" value="ABD12102.1"/>
    <property type="molecule type" value="Genomic_DNA"/>
</dbReference>
<sequence>MASVIDGIYRISIAGQQTLTDVGGGNLVLLPDGNGGGQVWQVRRANDDTYTIRKPSGGAFVSFDGDPDTFERVRVLPEPREWKIADGPQSGTFTIGVPDNELTLGLHPALIYPPLVALSPIFREDRGWIFEGVE</sequence>
<dbReference type="AlphaFoldDB" id="Q2J9E0"/>
<dbReference type="eggNOG" id="ENOG5034CHE">
    <property type="taxonomic scope" value="Bacteria"/>
</dbReference>
<accession>Q2J9E0</accession>
<dbReference type="SUPFAM" id="SSF50370">
    <property type="entry name" value="Ricin B-like lectins"/>
    <property type="match status" value="1"/>
</dbReference>
<keyword evidence="2" id="KW-1185">Reference proteome</keyword>
<evidence type="ECO:0008006" key="3">
    <source>
        <dbReference type="Google" id="ProtNLM"/>
    </source>
</evidence>
<evidence type="ECO:0000313" key="2">
    <source>
        <dbReference type="Proteomes" id="UP000001937"/>
    </source>
</evidence>